<evidence type="ECO:0000313" key="1">
    <source>
        <dbReference type="EMBL" id="TXN31281.1"/>
    </source>
</evidence>
<dbReference type="RefSeq" id="WP_147782867.1">
    <property type="nucleotide sequence ID" value="NZ_VRMG01000005.1"/>
</dbReference>
<proteinExistence type="predicted"/>
<name>A0A5C8URS1_9MICO</name>
<comment type="caution">
    <text evidence="1">The sequence shown here is derived from an EMBL/GenBank/DDBJ whole genome shotgun (WGS) entry which is preliminary data.</text>
</comment>
<gene>
    <name evidence="1" type="ORF">FVP33_06850</name>
</gene>
<accession>A0A5C8URS1</accession>
<organism evidence="1 2">
    <name type="scientific">Lacisediminihabitans profunda</name>
    <dbReference type="NCBI Taxonomy" id="2594790"/>
    <lineage>
        <taxon>Bacteria</taxon>
        <taxon>Bacillati</taxon>
        <taxon>Actinomycetota</taxon>
        <taxon>Actinomycetes</taxon>
        <taxon>Micrococcales</taxon>
        <taxon>Microbacteriaceae</taxon>
        <taxon>Lacisediminihabitans</taxon>
    </lineage>
</organism>
<evidence type="ECO:0000313" key="2">
    <source>
        <dbReference type="Proteomes" id="UP000321379"/>
    </source>
</evidence>
<dbReference type="AlphaFoldDB" id="A0A5C8URS1"/>
<dbReference type="Proteomes" id="UP000321379">
    <property type="component" value="Unassembled WGS sequence"/>
</dbReference>
<sequence>MTTHSLPDLDDAYPVPFRLDRDTGPRRYLLTNAGTEPVDGVTVSLLGSGMMPASLPATLLPGESLEVMVSGRDLARCTVLVVRWFRPNGREYLWRVSF</sequence>
<dbReference type="EMBL" id="VRMG01000005">
    <property type="protein sequence ID" value="TXN31281.1"/>
    <property type="molecule type" value="Genomic_DNA"/>
</dbReference>
<reference evidence="1 2" key="1">
    <citation type="submission" date="2019-08" db="EMBL/GenBank/DDBJ databases">
        <title>Bacterial whole genome sequence for Glaciihabitans sp. CHu50b-6-2.</title>
        <authorList>
            <person name="Jin L."/>
        </authorList>
    </citation>
    <scope>NUCLEOTIDE SEQUENCE [LARGE SCALE GENOMIC DNA]</scope>
    <source>
        <strain evidence="1 2">CHu50b-6-2</strain>
    </source>
</reference>
<keyword evidence="2" id="KW-1185">Reference proteome</keyword>
<protein>
    <submittedName>
        <fullName evidence="1">Uncharacterized protein</fullName>
    </submittedName>
</protein>